<evidence type="ECO:0000256" key="1">
    <source>
        <dbReference type="SAM" id="MobiDB-lite"/>
    </source>
</evidence>
<sequence length="238" mass="25441">MTQRESGIGCYCSTLIIVWYGLHISYTSKANSVDPLGPSASHQPDKPGRLSGQGDQKPETASPGREANVTPSSDPASGLGGGNGRPDGGCVYPRRPESHTAAATAQDTSRGISLPRPRLASLAQQRSTPSTRAATGDRQRQCRRHNDSTTPQARTPSSRQNHRPLRGSSMLAIATQRVPPPPLPIPPALSLTVSSKRHGQRVRVCLALQETTGYTVNTPARQEGRLDATWQRRALSTG</sequence>
<name>A0A8J4Y2A2_CHIOP</name>
<feature type="region of interest" description="Disordered" evidence="1">
    <location>
        <begin position="34"/>
        <end position="165"/>
    </location>
</feature>
<dbReference type="AlphaFoldDB" id="A0A8J4Y2A2"/>
<evidence type="ECO:0000313" key="2">
    <source>
        <dbReference type="EMBL" id="KAG0719993.1"/>
    </source>
</evidence>
<accession>A0A8J4Y2A2</accession>
<gene>
    <name evidence="2" type="ORF">GWK47_049332</name>
</gene>
<reference evidence="2" key="1">
    <citation type="submission" date="2020-07" db="EMBL/GenBank/DDBJ databases">
        <title>The High-quality genome of the commercially important snow crab, Chionoecetes opilio.</title>
        <authorList>
            <person name="Jeong J.-H."/>
            <person name="Ryu S."/>
        </authorList>
    </citation>
    <scope>NUCLEOTIDE SEQUENCE</scope>
    <source>
        <strain evidence="2">MADBK_172401_WGS</strain>
        <tissue evidence="2">Digestive gland</tissue>
    </source>
</reference>
<dbReference type="EMBL" id="JACEEZ010013564">
    <property type="protein sequence ID" value="KAG0719993.1"/>
    <property type="molecule type" value="Genomic_DNA"/>
</dbReference>
<feature type="compositionally biased region" description="Polar residues" evidence="1">
    <location>
        <begin position="101"/>
        <end position="111"/>
    </location>
</feature>
<keyword evidence="3" id="KW-1185">Reference proteome</keyword>
<feature type="compositionally biased region" description="Basic and acidic residues" evidence="1">
    <location>
        <begin position="135"/>
        <end position="147"/>
    </location>
</feature>
<evidence type="ECO:0000313" key="3">
    <source>
        <dbReference type="Proteomes" id="UP000770661"/>
    </source>
</evidence>
<organism evidence="2 3">
    <name type="scientific">Chionoecetes opilio</name>
    <name type="common">Atlantic snow crab</name>
    <name type="synonym">Cancer opilio</name>
    <dbReference type="NCBI Taxonomy" id="41210"/>
    <lineage>
        <taxon>Eukaryota</taxon>
        <taxon>Metazoa</taxon>
        <taxon>Ecdysozoa</taxon>
        <taxon>Arthropoda</taxon>
        <taxon>Crustacea</taxon>
        <taxon>Multicrustacea</taxon>
        <taxon>Malacostraca</taxon>
        <taxon>Eumalacostraca</taxon>
        <taxon>Eucarida</taxon>
        <taxon>Decapoda</taxon>
        <taxon>Pleocyemata</taxon>
        <taxon>Brachyura</taxon>
        <taxon>Eubrachyura</taxon>
        <taxon>Majoidea</taxon>
        <taxon>Majidae</taxon>
        <taxon>Chionoecetes</taxon>
    </lineage>
</organism>
<proteinExistence type="predicted"/>
<protein>
    <submittedName>
        <fullName evidence="2">Uncharacterized protein</fullName>
    </submittedName>
</protein>
<dbReference type="Proteomes" id="UP000770661">
    <property type="component" value="Unassembled WGS sequence"/>
</dbReference>
<feature type="compositionally biased region" description="Gly residues" evidence="1">
    <location>
        <begin position="78"/>
        <end position="87"/>
    </location>
</feature>
<feature type="compositionally biased region" description="Polar residues" evidence="1">
    <location>
        <begin position="122"/>
        <end position="133"/>
    </location>
</feature>
<comment type="caution">
    <text evidence="2">The sequence shown here is derived from an EMBL/GenBank/DDBJ whole genome shotgun (WGS) entry which is preliminary data.</text>
</comment>
<feature type="compositionally biased region" description="Polar residues" evidence="1">
    <location>
        <begin position="148"/>
        <end position="159"/>
    </location>
</feature>